<comment type="cofactor">
    <cofactor evidence="1">
        <name>Zn(2+)</name>
        <dbReference type="ChEBI" id="CHEBI:29105"/>
    </cofactor>
</comment>
<accession>A0ABD0TBF4</accession>
<dbReference type="Proteomes" id="UP001549921">
    <property type="component" value="Unassembled WGS sequence"/>
</dbReference>
<dbReference type="EMBL" id="JBEDNZ010000008">
    <property type="protein sequence ID" value="KAL0839355.1"/>
    <property type="molecule type" value="Genomic_DNA"/>
</dbReference>
<dbReference type="Pfam" id="PF00962">
    <property type="entry name" value="A_deaminase"/>
    <property type="match status" value="1"/>
</dbReference>
<dbReference type="SUPFAM" id="SSF51556">
    <property type="entry name" value="Metallo-dependent hydrolases"/>
    <property type="match status" value="1"/>
</dbReference>
<dbReference type="InterPro" id="IPR032466">
    <property type="entry name" value="Metal_Hydrolase"/>
</dbReference>
<reference evidence="9 10" key="1">
    <citation type="submission" date="2024-06" db="EMBL/GenBank/DDBJ databases">
        <title>A chromosome-level genome assembly of beet webworm, Loxostege sticticalis.</title>
        <authorList>
            <person name="Zhang Y."/>
        </authorList>
    </citation>
    <scope>NUCLEOTIDE SEQUENCE [LARGE SCALE GENOMIC DNA]</scope>
    <source>
        <strain evidence="9">AQ028</strain>
        <tissue evidence="9">Male pupae</tissue>
    </source>
</reference>
<dbReference type="GO" id="GO:0009117">
    <property type="term" value="P:nucleotide metabolic process"/>
    <property type="evidence" value="ECO:0007669"/>
    <property type="project" value="UniProtKB-KW"/>
</dbReference>
<keyword evidence="6" id="KW-0546">Nucleotide metabolism</keyword>
<dbReference type="GO" id="GO:0016787">
    <property type="term" value="F:hydrolase activity"/>
    <property type="evidence" value="ECO:0007669"/>
    <property type="project" value="UniProtKB-KW"/>
</dbReference>
<protein>
    <recommendedName>
        <fullName evidence="8">Adenosine deaminase domain-containing protein</fullName>
    </recommendedName>
</protein>
<dbReference type="CDD" id="cd00443">
    <property type="entry name" value="ADA_AMPD"/>
    <property type="match status" value="1"/>
</dbReference>
<dbReference type="GO" id="GO:0046872">
    <property type="term" value="F:metal ion binding"/>
    <property type="evidence" value="ECO:0007669"/>
    <property type="project" value="UniProtKB-KW"/>
</dbReference>
<evidence type="ECO:0000256" key="6">
    <source>
        <dbReference type="ARBA" id="ARBA00023080"/>
    </source>
</evidence>
<evidence type="ECO:0000256" key="4">
    <source>
        <dbReference type="ARBA" id="ARBA00022801"/>
    </source>
</evidence>
<proteinExistence type="inferred from homology"/>
<gene>
    <name evidence="9" type="ORF">ABMA28_016090</name>
</gene>
<evidence type="ECO:0000256" key="7">
    <source>
        <dbReference type="ARBA" id="ARBA00048787"/>
    </source>
</evidence>
<evidence type="ECO:0000259" key="8">
    <source>
        <dbReference type="Pfam" id="PF00962"/>
    </source>
</evidence>
<sequence>MDLKTFCRDLPKIELHAHLNGSLSRSTMLHLKRFYADSGLEDKTNAFFDEFQIGAGDCRNLSDCFQVFSIAHALTSTPEALAMATTLTLQEFHSDGCCYIELRSTPRNTQYMTKEQYVDTIVHCMQKSSIHLSMLSRLIISINRSYPVSEAEAIADLAIESYKKYPDVVVGMELSGEPTVGKFQDFVPALTRARNAGLKITLHCGEVCNPEEILEMIKFKPGRIGHGTCIHPKLGGTDDTWSALCTSKIPVEVCLTSNVNTKSTPDYESHHFKYLYEAGIPMIICTDDKGVFTTSLSQEYRICAETFSLNQVEVARLALEACQYIFAEGVQKTLKKKVHYFINKYCLSQ</sequence>
<evidence type="ECO:0000256" key="1">
    <source>
        <dbReference type="ARBA" id="ARBA00001947"/>
    </source>
</evidence>
<comment type="catalytic activity">
    <reaction evidence="7">
        <text>N(6)-methyl-AMP + H2O + H(+) = IMP + methylamine</text>
        <dbReference type="Rhea" id="RHEA:16001"/>
        <dbReference type="ChEBI" id="CHEBI:15377"/>
        <dbReference type="ChEBI" id="CHEBI:15378"/>
        <dbReference type="ChEBI" id="CHEBI:58053"/>
        <dbReference type="ChEBI" id="CHEBI:59338"/>
        <dbReference type="ChEBI" id="CHEBI:144842"/>
    </reaction>
    <physiologicalReaction direction="left-to-right" evidence="7">
        <dbReference type="Rhea" id="RHEA:16002"/>
    </physiologicalReaction>
</comment>
<keyword evidence="5" id="KW-0862">Zinc</keyword>
<feature type="domain" description="Adenosine deaminase" evidence="8">
    <location>
        <begin position="11"/>
        <end position="331"/>
    </location>
</feature>
<name>A0ABD0TBF4_LOXSC</name>
<keyword evidence="4" id="KW-0378">Hydrolase</keyword>
<evidence type="ECO:0000256" key="2">
    <source>
        <dbReference type="ARBA" id="ARBA00006676"/>
    </source>
</evidence>
<dbReference type="PANTHER" id="PTHR11409:SF42">
    <property type="entry name" value="ADENOSINE DEAMINASE-LIKE PROTEIN"/>
    <property type="match status" value="1"/>
</dbReference>
<dbReference type="InterPro" id="IPR001365">
    <property type="entry name" value="A_deaminase_dom"/>
</dbReference>
<dbReference type="PANTHER" id="PTHR11409">
    <property type="entry name" value="ADENOSINE DEAMINASE"/>
    <property type="match status" value="1"/>
</dbReference>
<evidence type="ECO:0000313" key="10">
    <source>
        <dbReference type="Proteomes" id="UP001549921"/>
    </source>
</evidence>
<comment type="caution">
    <text evidence="9">The sequence shown here is derived from an EMBL/GenBank/DDBJ whole genome shotgun (WGS) entry which is preliminary data.</text>
</comment>
<dbReference type="AlphaFoldDB" id="A0ABD0TBF4"/>
<evidence type="ECO:0000256" key="3">
    <source>
        <dbReference type="ARBA" id="ARBA00022723"/>
    </source>
</evidence>
<dbReference type="Gene3D" id="3.20.20.140">
    <property type="entry name" value="Metal-dependent hydrolases"/>
    <property type="match status" value="1"/>
</dbReference>
<dbReference type="InterPro" id="IPR006330">
    <property type="entry name" value="Ado/ade_deaminase"/>
</dbReference>
<evidence type="ECO:0000313" key="9">
    <source>
        <dbReference type="EMBL" id="KAL0839355.1"/>
    </source>
</evidence>
<keyword evidence="3" id="KW-0479">Metal-binding</keyword>
<comment type="similarity">
    <text evidence="2">Belongs to the metallo-dependent hydrolases superfamily. Adenosine and AMP deaminases family.</text>
</comment>
<organism evidence="9 10">
    <name type="scientific">Loxostege sticticalis</name>
    <name type="common">Beet webworm moth</name>
    <dbReference type="NCBI Taxonomy" id="481309"/>
    <lineage>
        <taxon>Eukaryota</taxon>
        <taxon>Metazoa</taxon>
        <taxon>Ecdysozoa</taxon>
        <taxon>Arthropoda</taxon>
        <taxon>Hexapoda</taxon>
        <taxon>Insecta</taxon>
        <taxon>Pterygota</taxon>
        <taxon>Neoptera</taxon>
        <taxon>Endopterygota</taxon>
        <taxon>Lepidoptera</taxon>
        <taxon>Glossata</taxon>
        <taxon>Ditrysia</taxon>
        <taxon>Pyraloidea</taxon>
        <taxon>Crambidae</taxon>
        <taxon>Pyraustinae</taxon>
        <taxon>Loxostege</taxon>
    </lineage>
</organism>
<evidence type="ECO:0000256" key="5">
    <source>
        <dbReference type="ARBA" id="ARBA00022833"/>
    </source>
</evidence>